<sequence>MDPKERRSSPRRPIKLAAQVDLGESGVWPCQIADFCAEGLFVRYSGDTSEKIRGYLQNHPGQDLGIFFRTEDGRDRHQLKARPVRLIDGAMGVEFTRSSPQAVDAMLSQCSADGEAQERSALKPPSERVQFVLRQCARAVSQRIEPLMTDCFGAMADNLRQTALKASNDQQANEYMDAAAQVESRQRSVWLLMSRSLDSPLKPARDNQNTASLSLVDKGEFEDWLAIKVMVTKADTQYRAELLQLRMRLDRLGVTNATGHQNPLGPSLVCEAFYSGLESLRAGRAVEKVCLRTFETQVLQKIGPLYEELNQILIRHGILPDLDLSRYLSERKSRTESASPEKPARKEPPAKAPATAQDKAGQPDQTDAPSRPTDARGGGPATAGPPATSPSDARSQGFQEQMTLARSAFATVRNLIGTLKTAGIATEQPVPFTEGARPLSQGEFHKELQSLQQAPVADNEETPLRDRVIEQVKTSGDNSLDEEQQATLDVVDRFFRSVVESPKISDHTRRQMRQLEVPVLKVVLRDPAFFDDIESPVRGVMNRLAQLGARGSRSNPVVQRRVDDLIGRIASEFEQDTRMFDGAMEELDTLIDRQNLIYRRNVERVTAAAEGAQKVAESKAAVSRALDERLGGREVPRAIISLLNAGWRDLLSLTWIRQGPDSQLWQDYLSVIDTLMTFADDPDTEINLSELLRLIQDGLGSISSNHLPATQVREELKQFLVRQPEKPVERVTMPRAEPEEDVARKQHERLQKRLQRWIARAQRLRTGDWLKDQTNPDQPQYVRLVWIARGFNRFVFVNHQGMRVVELDLTELADRMQKGIIVPDSQYERPLVDESLDRMVRKVYDQLSWASTHDELTGLLERREFERVLEQQLSRHEDERTLVRLDLSQFRLLNDTAGRAAGDEALRRVAGILTSQVGDGMPLARLGGDEFGFLLPSEDAGSTVLAIIRAVEALDLNWKGRRYRLSASAGLAPQLPALTTAERWLRATEEACKVARARGPGKYVVYHLDQEHYDQQEQIAAKVATLGDLDEERMLLRCQKIIPLHKHARLGTQFEVLISMYDDQGNLITAADFVRMAERYNRMQSVDRWVVGYMLDWLRDNSERPGVAGNESQPGYCINLSGYSLNDESLLEFIYSKLSEKDAPIERLWFEITEAAAIRDVDSVAEFIGEMQELGCRFCLGNFGAGPTSYQYMRSLPVDMIKLDGAFVGQISNSETDQAMVRSMVEMAHYLNREVMATHIESREVLDMLRKLGVDYGQGYVIEKPRLLESLGAP</sequence>
<dbReference type="InterPro" id="IPR029787">
    <property type="entry name" value="Nucleotide_cyclase"/>
</dbReference>
<feature type="region of interest" description="Disordered" evidence="1">
    <location>
        <begin position="330"/>
        <end position="399"/>
    </location>
</feature>
<dbReference type="SUPFAM" id="SSF141371">
    <property type="entry name" value="PilZ domain-like"/>
    <property type="match status" value="1"/>
</dbReference>
<dbReference type="PANTHER" id="PTHR33121:SF23">
    <property type="entry name" value="CYCLIC DI-GMP PHOSPHODIESTERASE PDEB"/>
    <property type="match status" value="1"/>
</dbReference>
<dbReference type="SUPFAM" id="SSF141868">
    <property type="entry name" value="EAL domain-like"/>
    <property type="match status" value="1"/>
</dbReference>
<keyword evidence="5" id="KW-1185">Reference proteome</keyword>
<evidence type="ECO:0000313" key="4">
    <source>
        <dbReference type="EMBL" id="GGY58270.1"/>
    </source>
</evidence>
<dbReference type="Gene3D" id="3.20.20.450">
    <property type="entry name" value="EAL domain"/>
    <property type="match status" value="1"/>
</dbReference>
<dbReference type="Pfam" id="PF07793">
    <property type="entry name" value="DUF1631"/>
    <property type="match status" value="1"/>
</dbReference>
<evidence type="ECO:0000313" key="5">
    <source>
        <dbReference type="Proteomes" id="UP000601597"/>
    </source>
</evidence>
<dbReference type="Pfam" id="PF00990">
    <property type="entry name" value="GGDEF"/>
    <property type="match status" value="1"/>
</dbReference>
<dbReference type="NCBIfam" id="TIGR00254">
    <property type="entry name" value="GGDEF"/>
    <property type="match status" value="1"/>
</dbReference>
<reference evidence="5" key="1">
    <citation type="journal article" date="2019" name="Int. J. Syst. Evol. Microbiol.">
        <title>The Global Catalogue of Microorganisms (GCM) 10K type strain sequencing project: providing services to taxonomists for standard genome sequencing and annotation.</title>
        <authorList>
            <consortium name="The Broad Institute Genomics Platform"/>
            <consortium name="The Broad Institute Genome Sequencing Center for Infectious Disease"/>
            <person name="Wu L."/>
            <person name="Ma J."/>
        </authorList>
    </citation>
    <scope>NUCLEOTIDE SEQUENCE [LARGE SCALE GENOMIC DNA]</scope>
    <source>
        <strain evidence="5">KCTC 22280</strain>
    </source>
</reference>
<dbReference type="PROSITE" id="PS50883">
    <property type="entry name" value="EAL"/>
    <property type="match status" value="1"/>
</dbReference>
<dbReference type="EMBL" id="BMXV01000001">
    <property type="protein sequence ID" value="GGY58270.1"/>
    <property type="molecule type" value="Genomic_DNA"/>
</dbReference>
<protein>
    <recommendedName>
        <fullName evidence="6">Diguanylate cyclase/phosphodiesterase</fullName>
    </recommendedName>
</protein>
<dbReference type="InterPro" id="IPR000160">
    <property type="entry name" value="GGDEF_dom"/>
</dbReference>
<dbReference type="InterPro" id="IPR012434">
    <property type="entry name" value="DUF1631"/>
</dbReference>
<dbReference type="SMART" id="SM00267">
    <property type="entry name" value="GGDEF"/>
    <property type="match status" value="1"/>
</dbReference>
<dbReference type="SUPFAM" id="SSF55073">
    <property type="entry name" value="Nucleotide cyclase"/>
    <property type="match status" value="1"/>
</dbReference>
<dbReference type="SMART" id="SM00052">
    <property type="entry name" value="EAL"/>
    <property type="match status" value="1"/>
</dbReference>
<proteinExistence type="predicted"/>
<name>A0ABQ3ANE2_9GAMM</name>
<evidence type="ECO:0000259" key="3">
    <source>
        <dbReference type="PROSITE" id="PS50887"/>
    </source>
</evidence>
<accession>A0ABQ3ANE2</accession>
<dbReference type="Pfam" id="PF00563">
    <property type="entry name" value="EAL"/>
    <property type="match status" value="1"/>
</dbReference>
<dbReference type="CDD" id="cd01949">
    <property type="entry name" value="GGDEF"/>
    <property type="match status" value="1"/>
</dbReference>
<feature type="domain" description="EAL" evidence="2">
    <location>
        <begin position="1016"/>
        <end position="1274"/>
    </location>
</feature>
<comment type="caution">
    <text evidence="4">The sequence shown here is derived from an EMBL/GenBank/DDBJ whole genome shotgun (WGS) entry which is preliminary data.</text>
</comment>
<dbReference type="InterPro" id="IPR043128">
    <property type="entry name" value="Rev_trsase/Diguanyl_cyclase"/>
</dbReference>
<evidence type="ECO:0000259" key="2">
    <source>
        <dbReference type="PROSITE" id="PS50883"/>
    </source>
</evidence>
<dbReference type="PANTHER" id="PTHR33121">
    <property type="entry name" value="CYCLIC DI-GMP PHOSPHODIESTERASE PDEF"/>
    <property type="match status" value="1"/>
</dbReference>
<dbReference type="Proteomes" id="UP000601597">
    <property type="component" value="Unassembled WGS sequence"/>
</dbReference>
<dbReference type="CDD" id="cd01948">
    <property type="entry name" value="EAL"/>
    <property type="match status" value="1"/>
</dbReference>
<dbReference type="InterPro" id="IPR001633">
    <property type="entry name" value="EAL_dom"/>
</dbReference>
<dbReference type="Gene3D" id="2.40.10.220">
    <property type="entry name" value="predicted glycosyltransferase like domains"/>
    <property type="match status" value="1"/>
</dbReference>
<dbReference type="Gene3D" id="3.30.70.270">
    <property type="match status" value="1"/>
</dbReference>
<gene>
    <name evidence="4" type="ORF">GCM10007071_00430</name>
</gene>
<dbReference type="InterPro" id="IPR050706">
    <property type="entry name" value="Cyclic-di-GMP_PDE-like"/>
</dbReference>
<organism evidence="4 5">
    <name type="scientific">Marinobacter zhanjiangensis</name>
    <dbReference type="NCBI Taxonomy" id="578215"/>
    <lineage>
        <taxon>Bacteria</taxon>
        <taxon>Pseudomonadati</taxon>
        <taxon>Pseudomonadota</taxon>
        <taxon>Gammaproteobacteria</taxon>
        <taxon>Pseudomonadales</taxon>
        <taxon>Marinobacteraceae</taxon>
        <taxon>Marinobacter</taxon>
    </lineage>
</organism>
<feature type="compositionally biased region" description="Low complexity" evidence="1">
    <location>
        <begin position="382"/>
        <end position="393"/>
    </location>
</feature>
<evidence type="ECO:0000256" key="1">
    <source>
        <dbReference type="SAM" id="MobiDB-lite"/>
    </source>
</evidence>
<dbReference type="RefSeq" id="WP_189571103.1">
    <property type="nucleotide sequence ID" value="NZ_BMXV01000001.1"/>
</dbReference>
<evidence type="ECO:0008006" key="6">
    <source>
        <dbReference type="Google" id="ProtNLM"/>
    </source>
</evidence>
<feature type="domain" description="GGDEF" evidence="3">
    <location>
        <begin position="878"/>
        <end position="1008"/>
    </location>
</feature>
<dbReference type="InterPro" id="IPR035919">
    <property type="entry name" value="EAL_sf"/>
</dbReference>
<dbReference type="PROSITE" id="PS50887">
    <property type="entry name" value="GGDEF"/>
    <property type="match status" value="1"/>
</dbReference>